<dbReference type="STRING" id="768710.DesyoDRAFT_5244"/>
<dbReference type="EMBL" id="CM001441">
    <property type="protein sequence ID" value="EHQ92174.1"/>
    <property type="molecule type" value="Genomic_DNA"/>
</dbReference>
<reference evidence="1 2" key="1">
    <citation type="submission" date="2011-11" db="EMBL/GenBank/DDBJ databases">
        <title>The Noncontiguous Finished genome of Desulfosporosinus youngiae DSM 17734.</title>
        <authorList>
            <consortium name="US DOE Joint Genome Institute (JGI-PGF)"/>
            <person name="Lucas S."/>
            <person name="Han J."/>
            <person name="Lapidus A."/>
            <person name="Cheng J.-F."/>
            <person name="Goodwin L."/>
            <person name="Pitluck S."/>
            <person name="Peters L."/>
            <person name="Ovchinnikova G."/>
            <person name="Lu M."/>
            <person name="Land M.L."/>
            <person name="Hauser L."/>
            <person name="Pester M."/>
            <person name="Spring S."/>
            <person name="Ollivier B."/>
            <person name="Rattei T."/>
            <person name="Klenk H.-P."/>
            <person name="Wagner M."/>
            <person name="Loy A."/>
            <person name="Woyke T.J."/>
        </authorList>
    </citation>
    <scope>NUCLEOTIDE SEQUENCE [LARGE SCALE GENOMIC DNA]</scope>
    <source>
        <strain evidence="1 2">DSM 17734</strain>
    </source>
</reference>
<proteinExistence type="predicted"/>
<evidence type="ECO:0000313" key="1">
    <source>
        <dbReference type="EMBL" id="EHQ92174.1"/>
    </source>
</evidence>
<keyword evidence="2" id="KW-1185">Reference proteome</keyword>
<organism evidence="1 2">
    <name type="scientific">Desulfosporosinus youngiae DSM 17734</name>
    <dbReference type="NCBI Taxonomy" id="768710"/>
    <lineage>
        <taxon>Bacteria</taxon>
        <taxon>Bacillati</taxon>
        <taxon>Bacillota</taxon>
        <taxon>Clostridia</taxon>
        <taxon>Eubacteriales</taxon>
        <taxon>Desulfitobacteriaceae</taxon>
        <taxon>Desulfosporosinus</taxon>
    </lineage>
</organism>
<dbReference type="RefSeq" id="WP_007787442.1">
    <property type="nucleotide sequence ID" value="NZ_CM001441.1"/>
</dbReference>
<dbReference type="OrthoDB" id="9950112at2"/>
<dbReference type="Proteomes" id="UP000005104">
    <property type="component" value="Chromosome"/>
</dbReference>
<sequence>MIRLTPTQLSDIQSLVENPAVDQTGVDFQGNGLMKVTIISKLDADREDIDKVLQQIFPGMEYRGTVGVEVSNGELYEFYFIDWNGETLINLLMKKAPVGAEAEKKYPNLIVP</sequence>
<protein>
    <submittedName>
        <fullName evidence="1">Uncharacterized protein</fullName>
    </submittedName>
</protein>
<evidence type="ECO:0000313" key="2">
    <source>
        <dbReference type="Proteomes" id="UP000005104"/>
    </source>
</evidence>
<gene>
    <name evidence="1" type="ORF">DesyoDRAFT_5244</name>
</gene>
<name>H5XZX8_9FIRM</name>
<dbReference type="HOGENOM" id="CLU_2141913_0_0_9"/>
<dbReference type="AlphaFoldDB" id="H5XZX8"/>
<accession>H5XZX8</accession>